<accession>A0ABW2L063</accession>
<gene>
    <name evidence="3" type="ORF">ACFQPS_17330</name>
</gene>
<evidence type="ECO:0000256" key="1">
    <source>
        <dbReference type="ARBA" id="ARBA00038494"/>
    </source>
</evidence>
<comment type="caution">
    <text evidence="3">The sequence shown here is derived from an EMBL/GenBank/DDBJ whole genome shotgun (WGS) entry which is preliminary data.</text>
</comment>
<comment type="similarity">
    <text evidence="1">Belongs to the glycosyltransferase 2 family. WaaE/KdtX subfamily.</text>
</comment>
<dbReference type="Proteomes" id="UP001596456">
    <property type="component" value="Unassembled WGS sequence"/>
</dbReference>
<dbReference type="RefSeq" id="WP_377360471.1">
    <property type="nucleotide sequence ID" value="NZ_JBHTCM010000024.1"/>
</dbReference>
<dbReference type="PANTHER" id="PTHR43630:SF2">
    <property type="entry name" value="GLYCOSYLTRANSFERASE"/>
    <property type="match status" value="1"/>
</dbReference>
<protein>
    <submittedName>
        <fullName evidence="3">Glycosyltransferase family 2 protein</fullName>
        <ecNumber evidence="3">2.4.-.-</ecNumber>
    </submittedName>
</protein>
<dbReference type="SUPFAM" id="SSF53448">
    <property type="entry name" value="Nucleotide-diphospho-sugar transferases"/>
    <property type="match status" value="1"/>
</dbReference>
<keyword evidence="3" id="KW-0808">Transferase</keyword>
<feature type="domain" description="Glycosyltransferase 2-like" evidence="2">
    <location>
        <begin position="22"/>
        <end position="163"/>
    </location>
</feature>
<keyword evidence="4" id="KW-1185">Reference proteome</keyword>
<dbReference type="CDD" id="cd02511">
    <property type="entry name" value="Beta4Glucosyltransferase"/>
    <property type="match status" value="1"/>
</dbReference>
<dbReference type="PANTHER" id="PTHR43630">
    <property type="entry name" value="POLY-BETA-1,6-N-ACETYL-D-GLUCOSAMINE SYNTHASE"/>
    <property type="match status" value="1"/>
</dbReference>
<evidence type="ECO:0000313" key="4">
    <source>
        <dbReference type="Proteomes" id="UP001596456"/>
    </source>
</evidence>
<dbReference type="InterPro" id="IPR029044">
    <property type="entry name" value="Nucleotide-diphossugar_trans"/>
</dbReference>
<evidence type="ECO:0000259" key="2">
    <source>
        <dbReference type="Pfam" id="PF00535"/>
    </source>
</evidence>
<dbReference type="Pfam" id="PF00535">
    <property type="entry name" value="Glycos_transf_2"/>
    <property type="match status" value="1"/>
</dbReference>
<dbReference type="EMBL" id="JBHTCM010000024">
    <property type="protein sequence ID" value="MFC7334931.1"/>
    <property type="molecule type" value="Genomic_DNA"/>
</dbReference>
<dbReference type="EC" id="2.4.-.-" evidence="3"/>
<dbReference type="GO" id="GO:0016757">
    <property type="term" value="F:glycosyltransferase activity"/>
    <property type="evidence" value="ECO:0007669"/>
    <property type="project" value="UniProtKB-KW"/>
</dbReference>
<dbReference type="Gene3D" id="3.90.550.10">
    <property type="entry name" value="Spore Coat Polysaccharide Biosynthesis Protein SpsA, Chain A"/>
    <property type="match status" value="1"/>
</dbReference>
<organism evidence="3 4">
    <name type="scientific">Rhodocista pekingensis</name>
    <dbReference type="NCBI Taxonomy" id="201185"/>
    <lineage>
        <taxon>Bacteria</taxon>
        <taxon>Pseudomonadati</taxon>
        <taxon>Pseudomonadota</taxon>
        <taxon>Alphaproteobacteria</taxon>
        <taxon>Rhodospirillales</taxon>
        <taxon>Azospirillaceae</taxon>
        <taxon>Rhodocista</taxon>
    </lineage>
</organism>
<proteinExistence type="inferred from homology"/>
<evidence type="ECO:0000313" key="3">
    <source>
        <dbReference type="EMBL" id="MFC7334931.1"/>
    </source>
</evidence>
<name>A0ABW2L063_9PROT</name>
<dbReference type="InterPro" id="IPR001173">
    <property type="entry name" value="Glyco_trans_2-like"/>
</dbReference>
<sequence length="315" mass="36147">MDDGLPAPEIPAVPSAARLPVTVVIPTRNEERNLPATLGTLGAFAEVVVFDSHSTDGTEQIAREWGARFHQRVFDNFADHKNWALDNLEFRTDWVLLLDADERIGPDLLAEIAAAIHGDRPEVAFAIPRRNVVDGVFLRRAGMYPDYQIRLIRRGRARYERRLVHEHMLADGPVGFLASPLRHEDGKGIRRYLERHVAYAEMEAVEAFIDLHRPAADLGAHALPGPMARRRRLKHWSYRHLPLRFLWVFAYVYVARLGLLMGRTGLKYCLLRAFYEFKVDLFLAELRNGASPVAQTYRDLILERLGRCPPDWERR</sequence>
<keyword evidence="3" id="KW-0328">Glycosyltransferase</keyword>
<reference evidence="4" key="1">
    <citation type="journal article" date="2019" name="Int. J. Syst. Evol. Microbiol.">
        <title>The Global Catalogue of Microorganisms (GCM) 10K type strain sequencing project: providing services to taxonomists for standard genome sequencing and annotation.</title>
        <authorList>
            <consortium name="The Broad Institute Genomics Platform"/>
            <consortium name="The Broad Institute Genome Sequencing Center for Infectious Disease"/>
            <person name="Wu L."/>
            <person name="Ma J."/>
        </authorList>
    </citation>
    <scope>NUCLEOTIDE SEQUENCE [LARGE SCALE GENOMIC DNA]</scope>
    <source>
        <strain evidence="4">CGMCC 1.16275</strain>
    </source>
</reference>